<comment type="caution">
    <text evidence="1">The sequence shown here is derived from an EMBL/GenBank/DDBJ whole genome shotgun (WGS) entry which is preliminary data.</text>
</comment>
<dbReference type="RefSeq" id="WP_354495392.1">
    <property type="nucleotide sequence ID" value="NZ_JBEPLV010000001.1"/>
</dbReference>
<proteinExistence type="predicted"/>
<evidence type="ECO:0000313" key="2">
    <source>
        <dbReference type="Proteomes" id="UP001549098"/>
    </source>
</evidence>
<sequence length="42" mass="4822">MIVEICETMWESLIFNRITRGEVIMADIRGVRAWEARAPDAA</sequence>
<keyword evidence="2" id="KW-1185">Reference proteome</keyword>
<name>A0ABV2EZ66_9BACL</name>
<organism evidence="1 2">
    <name type="scientific">Paenibacillus favisporus</name>
    <dbReference type="NCBI Taxonomy" id="221028"/>
    <lineage>
        <taxon>Bacteria</taxon>
        <taxon>Bacillati</taxon>
        <taxon>Bacillota</taxon>
        <taxon>Bacilli</taxon>
        <taxon>Bacillales</taxon>
        <taxon>Paenibacillaceae</taxon>
        <taxon>Paenibacillus</taxon>
    </lineage>
</organism>
<dbReference type="EMBL" id="JBEPLV010000001">
    <property type="protein sequence ID" value="MET3544749.1"/>
    <property type="molecule type" value="Genomic_DNA"/>
</dbReference>
<evidence type="ECO:0000313" key="1">
    <source>
        <dbReference type="EMBL" id="MET3544749.1"/>
    </source>
</evidence>
<dbReference type="Proteomes" id="UP001549098">
    <property type="component" value="Unassembled WGS sequence"/>
</dbReference>
<accession>A0ABV2EZ66</accession>
<gene>
    <name evidence="1" type="ORF">ABID47_001343</name>
</gene>
<reference evidence="1 2" key="1">
    <citation type="submission" date="2024-06" db="EMBL/GenBank/DDBJ databases">
        <title>Genomic Encyclopedia of Type Strains, Phase IV (KMG-IV): sequencing the most valuable type-strain genomes for metagenomic binning, comparative biology and taxonomic classification.</title>
        <authorList>
            <person name="Goeker M."/>
        </authorList>
    </citation>
    <scope>NUCLEOTIDE SEQUENCE [LARGE SCALE GENOMIC DNA]</scope>
    <source>
        <strain evidence="1 2">DSM 17253</strain>
    </source>
</reference>
<protein>
    <submittedName>
        <fullName evidence="1">Uncharacterized protein</fullName>
    </submittedName>
</protein>